<organism evidence="11 13">
    <name type="scientific">Sutcliffiella horikoshii</name>
    <dbReference type="NCBI Taxonomy" id="79883"/>
    <lineage>
        <taxon>Bacteria</taxon>
        <taxon>Bacillati</taxon>
        <taxon>Bacillota</taxon>
        <taxon>Bacilli</taxon>
        <taxon>Bacillales</taxon>
        <taxon>Bacillaceae</taxon>
        <taxon>Sutcliffiella</taxon>
    </lineage>
</organism>
<evidence type="ECO:0000313" key="10">
    <source>
        <dbReference type="EMBL" id="ART77634.1"/>
    </source>
</evidence>
<evidence type="ECO:0000256" key="4">
    <source>
        <dbReference type="ARBA" id="ARBA00023054"/>
    </source>
</evidence>
<reference evidence="10 12" key="1">
    <citation type="submission" date="2017-04" db="EMBL/GenBank/DDBJ databases">
        <title>Complete Genome Sequence of the Bacillus horikoshii 20a strain from Cuatro Cienegas, Coahuila, Mexico.</title>
        <authorList>
            <person name="Zarza E."/>
            <person name="Alcaraz L.D."/>
            <person name="Aguilar-Salinas B."/>
            <person name="Islas A."/>
            <person name="Olmedo-Alvarez G."/>
        </authorList>
    </citation>
    <scope>NUCLEOTIDE SEQUENCE [LARGE SCALE GENOMIC DNA]</scope>
    <source>
        <strain evidence="10 12">20a</strain>
    </source>
</reference>
<dbReference type="EMBL" id="VTEU01000003">
    <property type="protein sequence ID" value="TYS58934.1"/>
    <property type="molecule type" value="Genomic_DNA"/>
</dbReference>
<evidence type="ECO:0000256" key="6">
    <source>
        <dbReference type="ARBA" id="ARBA00023210"/>
    </source>
</evidence>
<dbReference type="GO" id="GO:0005940">
    <property type="term" value="C:septin ring"/>
    <property type="evidence" value="ECO:0007669"/>
    <property type="project" value="InterPro"/>
</dbReference>
<evidence type="ECO:0000256" key="7">
    <source>
        <dbReference type="ARBA" id="ARBA00023306"/>
    </source>
</evidence>
<keyword evidence="6 8" id="KW-0717">Septation</keyword>
<dbReference type="GO" id="GO:0005886">
    <property type="term" value="C:plasma membrane"/>
    <property type="evidence" value="ECO:0007669"/>
    <property type="project" value="UniProtKB-SubCell"/>
</dbReference>
<feature type="topological domain" description="Extracellular" evidence="8">
    <location>
        <begin position="1"/>
        <end position="18"/>
    </location>
</feature>
<evidence type="ECO:0000256" key="3">
    <source>
        <dbReference type="ARBA" id="ARBA00022989"/>
    </source>
</evidence>
<dbReference type="EMBL" id="CP020880">
    <property type="protein sequence ID" value="ART77634.1"/>
    <property type="molecule type" value="Genomic_DNA"/>
</dbReference>
<dbReference type="Proteomes" id="UP000195573">
    <property type="component" value="Chromosome"/>
</dbReference>
<dbReference type="AlphaFoldDB" id="A0A1Y0CRJ8"/>
<keyword evidence="5 8" id="KW-0472">Membrane</keyword>
<proteinExistence type="inferred from homology"/>
<dbReference type="GO" id="GO:0000921">
    <property type="term" value="P:septin ring assembly"/>
    <property type="evidence" value="ECO:0007669"/>
    <property type="project" value="InterPro"/>
</dbReference>
<gene>
    <name evidence="8 11" type="primary">ezrA</name>
    <name evidence="10" type="ORF">B4U37_16920</name>
    <name evidence="11" type="ORF">FZC74_09295</name>
</gene>
<protein>
    <recommendedName>
        <fullName evidence="8">Septation ring formation regulator EzrA</fullName>
    </recommendedName>
</protein>
<keyword evidence="4 8" id="KW-0175">Coiled coil</keyword>
<evidence type="ECO:0000256" key="5">
    <source>
        <dbReference type="ARBA" id="ARBA00023136"/>
    </source>
</evidence>
<feature type="coiled-coil region" evidence="8">
    <location>
        <begin position="392"/>
        <end position="440"/>
    </location>
</feature>
<dbReference type="Pfam" id="PF06160">
    <property type="entry name" value="EzrA"/>
    <property type="match status" value="1"/>
</dbReference>
<name>A0A1Y0CRJ8_9BACI</name>
<keyword evidence="1 8" id="KW-0132">Cell division</keyword>
<sequence>MYIEDRNHHPGRRGLGMEYIIGILGLVVIFISISFVRRKKIYTEVDRLENWKMSIMNKPVSEELSKVKDLNMTGQTEQLFENWRYQWDNILSTELINIEEYLFDAEDFVDKYRFKKAKDVLSIADSKLQDIELKIKAIYDELDELIGSQAKSAEENEKLEGKYSNFKKQLLNQRHQYGSTTPLLEKELEQIHQLFAEFNQSISNGDYLVARELITKIEKELEGFEIKLEHIPGLLIECQSVIPSQLAEVETGYKEMLAEGYILDHVNLEKSIASLQDKLKQSTKLLMETKALEAKEGIELIKTEMDELYDLIEKEVLAKHYVVKELPSVEAILIALSSASEKTKQETYVVQESYQLQQEDIQTQQRIEESMLALNDRYEKLSGHLLDQTIAFSILKEELEDICEQINSLQEIHQQYTESLMALRKDEMAAREQLNSLRKMLFEVKRSIEKSNIPGLPKSVYQELSLANDQLKAVTGKLEEKPLNIVEVNTVLYEAVTSVEKCHEEALEILDHAYLAESVIQYGNRYRSKHPSIHESLVEAEQLFRNYEYKNALEEAATSLEKVEPGVLKKIEKVLEKES</sequence>
<keyword evidence="2 8" id="KW-0812">Transmembrane</keyword>
<evidence type="ECO:0000313" key="11">
    <source>
        <dbReference type="EMBL" id="TYS58934.1"/>
    </source>
</evidence>
<evidence type="ECO:0000313" key="12">
    <source>
        <dbReference type="Proteomes" id="UP000195573"/>
    </source>
</evidence>
<keyword evidence="7 8" id="KW-0131">Cell cycle</keyword>
<dbReference type="NCBIfam" id="NF003413">
    <property type="entry name" value="PRK04778.1-7"/>
    <property type="match status" value="1"/>
</dbReference>
<feature type="transmembrane region" description="Helical" evidence="9">
    <location>
        <begin position="19"/>
        <end position="37"/>
    </location>
</feature>
<reference evidence="11 13" key="2">
    <citation type="submission" date="2019-08" db="EMBL/GenBank/DDBJ databases">
        <title>Bacillus genomes from the desert of Cuatro Cienegas, Coahuila.</title>
        <authorList>
            <person name="Olmedo-Alvarez G."/>
        </authorList>
    </citation>
    <scope>NUCLEOTIDE SEQUENCE [LARGE SCALE GENOMIC DNA]</scope>
    <source>
        <strain evidence="11 13">CH88_3T</strain>
    </source>
</reference>
<dbReference type="HAMAP" id="MF_00728">
    <property type="entry name" value="EzrA"/>
    <property type="match status" value="1"/>
</dbReference>
<feature type="topological domain" description="Cytoplasmic" evidence="8">
    <location>
        <begin position="38"/>
        <end position="579"/>
    </location>
</feature>
<evidence type="ECO:0000256" key="9">
    <source>
        <dbReference type="SAM" id="Phobius"/>
    </source>
</evidence>
<comment type="similarity">
    <text evidence="8">Belongs to the EzrA family.</text>
</comment>
<keyword evidence="3 8" id="KW-1133">Transmembrane helix</keyword>
<dbReference type="InterPro" id="IPR010379">
    <property type="entry name" value="EzrA"/>
</dbReference>
<evidence type="ECO:0000313" key="13">
    <source>
        <dbReference type="Proteomes" id="UP000323393"/>
    </source>
</evidence>
<dbReference type="Proteomes" id="UP000323393">
    <property type="component" value="Unassembled WGS sequence"/>
</dbReference>
<comment type="function">
    <text evidence="8">Negative regulator of FtsZ ring formation; modulates the frequency and position of FtsZ ring formation. Inhibits FtsZ ring formation at polar sites. Interacts either with FtsZ or with one of its binding partners to promote depolymerization.</text>
</comment>
<keyword evidence="12" id="KW-1185">Reference proteome</keyword>
<dbReference type="KEGG" id="bhk:B4U37_16920"/>
<dbReference type="GO" id="GO:0000917">
    <property type="term" value="P:division septum assembly"/>
    <property type="evidence" value="ECO:0007669"/>
    <property type="project" value="UniProtKB-KW"/>
</dbReference>
<evidence type="ECO:0000256" key="1">
    <source>
        <dbReference type="ARBA" id="ARBA00022618"/>
    </source>
</evidence>
<accession>A0A1Y0CRJ8</accession>
<comment type="subcellular location">
    <subcellularLocation>
        <location evidence="8">Cell membrane</location>
        <topology evidence="8">Single-pass membrane protein</topology>
    </subcellularLocation>
    <text evidence="8">Colocalized with FtsZ to the nascent septal site.</text>
</comment>
<evidence type="ECO:0000256" key="8">
    <source>
        <dbReference type="HAMAP-Rule" id="MF_00728"/>
    </source>
</evidence>
<evidence type="ECO:0000256" key="2">
    <source>
        <dbReference type="ARBA" id="ARBA00022692"/>
    </source>
</evidence>
<feature type="coiled-coil region" evidence="8">
    <location>
        <begin position="265"/>
        <end position="292"/>
    </location>
</feature>
<keyword evidence="8" id="KW-1003">Cell membrane</keyword>